<keyword evidence="7 8" id="KW-0472">Membrane</keyword>
<evidence type="ECO:0000256" key="7">
    <source>
        <dbReference type="ARBA" id="ARBA00023136"/>
    </source>
</evidence>
<keyword evidence="3 8" id="KW-0813">Transport</keyword>
<evidence type="ECO:0000256" key="8">
    <source>
        <dbReference type="RuleBase" id="RU361189"/>
    </source>
</evidence>
<keyword evidence="10" id="KW-1185">Reference proteome</keyword>
<organism evidence="9 10">
    <name type="scientific">Ranitomeya imitator</name>
    <name type="common">mimic poison frog</name>
    <dbReference type="NCBI Taxonomy" id="111125"/>
    <lineage>
        <taxon>Eukaryota</taxon>
        <taxon>Metazoa</taxon>
        <taxon>Chordata</taxon>
        <taxon>Craniata</taxon>
        <taxon>Vertebrata</taxon>
        <taxon>Euteleostomi</taxon>
        <taxon>Amphibia</taxon>
        <taxon>Batrachia</taxon>
        <taxon>Anura</taxon>
        <taxon>Neobatrachia</taxon>
        <taxon>Hyloidea</taxon>
        <taxon>Dendrobatidae</taxon>
        <taxon>Dendrobatinae</taxon>
        <taxon>Ranitomeya</taxon>
    </lineage>
</organism>
<dbReference type="PANTHER" id="PTHR11629:SF21">
    <property type="entry name" value="V-TYPE PROTON ATPASE 116 KDA SUBUNIT A 3"/>
    <property type="match status" value="1"/>
</dbReference>
<sequence>MCFGGRYLVLLMGVLSIYTGFIYNECFSRATVIFPSAWNVTGMMGRNDWTLEFLSTSTPPPLDPNITSVFTAVYPFGIDPIWSFASNRLTFLNSFKMKMSVILGVCHMSFGVFLSIFNFM</sequence>
<feature type="transmembrane region" description="Helical" evidence="8">
    <location>
        <begin position="6"/>
        <end position="23"/>
    </location>
</feature>
<evidence type="ECO:0000256" key="1">
    <source>
        <dbReference type="ARBA" id="ARBA00004141"/>
    </source>
</evidence>
<dbReference type="EMBL" id="CAUEEQ010008307">
    <property type="protein sequence ID" value="CAJ0932115.1"/>
    <property type="molecule type" value="Genomic_DNA"/>
</dbReference>
<comment type="subcellular location">
    <subcellularLocation>
        <location evidence="1">Membrane</location>
        <topology evidence="1">Multi-pass membrane protein</topology>
    </subcellularLocation>
</comment>
<gene>
    <name evidence="9" type="ORF">RIMI_LOCUS4982501</name>
</gene>
<evidence type="ECO:0000256" key="3">
    <source>
        <dbReference type="ARBA" id="ARBA00022448"/>
    </source>
</evidence>
<evidence type="ECO:0000256" key="6">
    <source>
        <dbReference type="ARBA" id="ARBA00023065"/>
    </source>
</evidence>
<dbReference type="PANTHER" id="PTHR11629">
    <property type="entry name" value="VACUOLAR PROTON ATPASES"/>
    <property type="match status" value="1"/>
</dbReference>
<feature type="transmembrane region" description="Helical" evidence="8">
    <location>
        <begin position="101"/>
        <end position="119"/>
    </location>
</feature>
<comment type="caution">
    <text evidence="9">The sequence shown here is derived from an EMBL/GenBank/DDBJ whole genome shotgun (WGS) entry which is preliminary data.</text>
</comment>
<evidence type="ECO:0000256" key="5">
    <source>
        <dbReference type="ARBA" id="ARBA00022989"/>
    </source>
</evidence>
<dbReference type="Pfam" id="PF01496">
    <property type="entry name" value="V_ATPase_I"/>
    <property type="match status" value="1"/>
</dbReference>
<evidence type="ECO:0000256" key="2">
    <source>
        <dbReference type="ARBA" id="ARBA00009904"/>
    </source>
</evidence>
<keyword evidence="6 8" id="KW-0406">Ion transport</keyword>
<keyword evidence="8" id="KW-0375">Hydrogen ion transport</keyword>
<evidence type="ECO:0000313" key="9">
    <source>
        <dbReference type="EMBL" id="CAJ0932115.1"/>
    </source>
</evidence>
<evidence type="ECO:0000313" key="10">
    <source>
        <dbReference type="Proteomes" id="UP001176940"/>
    </source>
</evidence>
<dbReference type="Proteomes" id="UP001176940">
    <property type="component" value="Unassembled WGS sequence"/>
</dbReference>
<comment type="similarity">
    <text evidence="2 8">Belongs to the V-ATPase 116 kDa subunit family.</text>
</comment>
<keyword evidence="5 8" id="KW-1133">Transmembrane helix</keyword>
<accession>A0ABN9L515</accession>
<evidence type="ECO:0000256" key="4">
    <source>
        <dbReference type="ARBA" id="ARBA00022692"/>
    </source>
</evidence>
<protein>
    <recommendedName>
        <fullName evidence="8">V-type proton ATPase subunit a</fullName>
    </recommendedName>
</protein>
<dbReference type="InterPro" id="IPR002490">
    <property type="entry name" value="V-ATPase_116kDa_su"/>
</dbReference>
<comment type="function">
    <text evidence="8">Essential component of the vacuolar proton pump (V-ATPase), a multimeric enzyme that catalyzes the translocation of protons across the membranes. Required for assembly and activity of the V-ATPase.</text>
</comment>
<keyword evidence="4 8" id="KW-0812">Transmembrane</keyword>
<reference evidence="9" key="1">
    <citation type="submission" date="2023-07" db="EMBL/GenBank/DDBJ databases">
        <authorList>
            <person name="Stuckert A."/>
        </authorList>
    </citation>
    <scope>NUCLEOTIDE SEQUENCE</scope>
</reference>
<proteinExistence type="inferred from homology"/>
<comment type="caution">
    <text evidence="8">Lacks conserved residue(s) required for the propagation of feature annotation.</text>
</comment>
<name>A0ABN9L515_9NEOB</name>